<keyword evidence="2" id="KW-0472">Membrane</keyword>
<protein>
    <submittedName>
        <fullName evidence="3">Magnesium and cobalt transport protein CorA</fullName>
    </submittedName>
</protein>
<dbReference type="InterPro" id="IPR002523">
    <property type="entry name" value="MgTranspt_CorA/ZnTranspt_ZntB"/>
</dbReference>
<dbReference type="Pfam" id="PF01544">
    <property type="entry name" value="CorA"/>
    <property type="match status" value="1"/>
</dbReference>
<accession>A0ABS6UDR9</accession>
<comment type="caution">
    <text evidence="3">The sequence shown here is derived from an EMBL/GenBank/DDBJ whole genome shotgun (WGS) entry which is preliminary data.</text>
</comment>
<name>A0ABS6UDR9_9PSEU</name>
<dbReference type="PANTHER" id="PTHR46494">
    <property type="entry name" value="CORA FAMILY METAL ION TRANSPORTER (EUROFUNG)"/>
    <property type="match status" value="1"/>
</dbReference>
<keyword evidence="2" id="KW-1133">Transmembrane helix</keyword>
<organism evidence="3 4">
    <name type="scientific">Pseudonocardia oceani</name>
    <dbReference type="NCBI Taxonomy" id="2792013"/>
    <lineage>
        <taxon>Bacteria</taxon>
        <taxon>Bacillati</taxon>
        <taxon>Actinomycetota</taxon>
        <taxon>Actinomycetes</taxon>
        <taxon>Pseudonocardiales</taxon>
        <taxon>Pseudonocardiaceae</taxon>
        <taxon>Pseudonocardia</taxon>
    </lineage>
</organism>
<dbReference type="CDD" id="cd12830">
    <property type="entry name" value="MtCorA-like"/>
    <property type="match status" value="1"/>
</dbReference>
<dbReference type="PANTHER" id="PTHR46494:SF1">
    <property type="entry name" value="CORA FAMILY METAL ION TRANSPORTER (EUROFUNG)"/>
    <property type="match status" value="1"/>
</dbReference>
<reference evidence="3 4" key="1">
    <citation type="submission" date="2020-11" db="EMBL/GenBank/DDBJ databases">
        <title>Pseudonocardia abyssalis sp. nov. and Pseudonocardia oceani sp. nov., description and phylogenomic analysis of two novel actinomycetes isolated from the deep Southern Ocean.</title>
        <authorList>
            <person name="Parra J."/>
        </authorList>
    </citation>
    <scope>NUCLEOTIDE SEQUENCE [LARGE SCALE GENOMIC DNA]</scope>
    <source>
        <strain evidence="4">KRD185</strain>
    </source>
</reference>
<dbReference type="EMBL" id="JADQDF010000001">
    <property type="protein sequence ID" value="MBW0130385.1"/>
    <property type="molecule type" value="Genomic_DNA"/>
</dbReference>
<dbReference type="Proteomes" id="UP000694300">
    <property type="component" value="Unassembled WGS sequence"/>
</dbReference>
<comment type="subcellular location">
    <subcellularLocation>
        <location evidence="1">Cell membrane</location>
        <topology evidence="1">Multi-pass membrane protein</topology>
    </subcellularLocation>
</comment>
<feature type="transmembrane region" description="Helical" evidence="2">
    <location>
        <begin position="318"/>
        <end position="338"/>
    </location>
</feature>
<keyword evidence="4" id="KW-1185">Reference proteome</keyword>
<evidence type="ECO:0000313" key="3">
    <source>
        <dbReference type="EMBL" id="MBW0130385.1"/>
    </source>
</evidence>
<evidence type="ECO:0000256" key="2">
    <source>
        <dbReference type="SAM" id="Phobius"/>
    </source>
</evidence>
<evidence type="ECO:0000256" key="1">
    <source>
        <dbReference type="ARBA" id="ARBA00004651"/>
    </source>
</evidence>
<keyword evidence="2" id="KW-0812">Transmembrane</keyword>
<evidence type="ECO:0000313" key="4">
    <source>
        <dbReference type="Proteomes" id="UP000694300"/>
    </source>
</evidence>
<proteinExistence type="predicted"/>
<sequence length="344" mass="38698">MSVVDNAIYVDGKRAVVPSSLDHTFEELKACPAGPRTFGWIGLLRPSEQEIHAVAEEFGLHALAVEDTVTAHQRPKLERYGDLLFVVLRPARYVDHDEVVDIGEVHLFVGQDYVITVRHAEEPDLGEVRKRLEADPALLDTGPYAVLYAVLDKVVDDYAPVLDGLQDDIDEIEVQVFGGDPGVSRRIYTLTREVIEFQRAVEPLETLFAGLRERLKETASESDLELRRALRDVADHATRVLERIEGFRALLTNILTVNAALVGQRQNEEMARMTQAGYDQNEQVKRISSWAAILFAPTLVASIYGMNFDVMPELHWTLGYPFAVLLMILLGLGLYTSFKRRGWL</sequence>
<gene>
    <name evidence="3" type="ORF">I4I82_22280</name>
</gene>
<feature type="transmembrane region" description="Helical" evidence="2">
    <location>
        <begin position="287"/>
        <end position="306"/>
    </location>
</feature>
<dbReference type="RefSeq" id="WP_218594171.1">
    <property type="nucleotide sequence ID" value="NZ_JADQDE010000421.1"/>
</dbReference>